<dbReference type="EMBL" id="QGGI01000002">
    <property type="protein sequence ID" value="PWJ96174.1"/>
    <property type="molecule type" value="Genomic_DNA"/>
</dbReference>
<reference evidence="1 2" key="1">
    <citation type="submission" date="2018-05" db="EMBL/GenBank/DDBJ databases">
        <title>Genomic Encyclopedia of Type Strains, Phase IV (KMG-IV): sequencing the most valuable type-strain genomes for metagenomic binning, comparative biology and taxonomic classification.</title>
        <authorList>
            <person name="Goeker M."/>
        </authorList>
    </citation>
    <scope>NUCLEOTIDE SEQUENCE [LARGE SCALE GENOMIC DNA]</scope>
    <source>
        <strain evidence="1 2">DSM 24906</strain>
    </source>
</reference>
<gene>
    <name evidence="1" type="ORF">C7380_10285</name>
</gene>
<evidence type="ECO:0000313" key="1">
    <source>
        <dbReference type="EMBL" id="PWJ96174.1"/>
    </source>
</evidence>
<protein>
    <submittedName>
        <fullName evidence="1">Uncharacterized protein</fullName>
    </submittedName>
</protein>
<dbReference type="AlphaFoldDB" id="A0AA45C8G0"/>
<dbReference type="RefSeq" id="WP_109603797.1">
    <property type="nucleotide sequence ID" value="NZ_JAMHJO010000001.1"/>
</dbReference>
<name>A0AA45C8G0_9BACT</name>
<proteinExistence type="predicted"/>
<sequence>MKEDIKKILSMFRDEKLTIDEATDLLETLIEPNFNSGNNYTKKYLRLIIKSPGKDEVSLKLPISMIKLMKRIIPKNLKNNGFDSEEAANITKDIFESIDKMDDEKTTINTEDGTEIIFNLE</sequence>
<accession>A0AA45C8G0</accession>
<keyword evidence="2" id="KW-1185">Reference proteome</keyword>
<evidence type="ECO:0000313" key="2">
    <source>
        <dbReference type="Proteomes" id="UP000245921"/>
    </source>
</evidence>
<comment type="caution">
    <text evidence="1">The sequence shown here is derived from an EMBL/GenBank/DDBJ whole genome shotgun (WGS) entry which is preliminary data.</text>
</comment>
<organism evidence="1 2">
    <name type="scientific">Oceanotoga teriensis</name>
    <dbReference type="NCBI Taxonomy" id="515440"/>
    <lineage>
        <taxon>Bacteria</taxon>
        <taxon>Thermotogati</taxon>
        <taxon>Thermotogota</taxon>
        <taxon>Thermotogae</taxon>
        <taxon>Petrotogales</taxon>
        <taxon>Petrotogaceae</taxon>
        <taxon>Oceanotoga</taxon>
    </lineage>
</organism>
<dbReference type="Proteomes" id="UP000245921">
    <property type="component" value="Unassembled WGS sequence"/>
</dbReference>